<dbReference type="RefSeq" id="WP_213540395.1">
    <property type="nucleotide sequence ID" value="NZ_AP023418.1"/>
</dbReference>
<organism evidence="2 3">
    <name type="scientific">Vescimonas coprocola</name>
    <dbReference type="NCBI Taxonomy" id="2714355"/>
    <lineage>
        <taxon>Bacteria</taxon>
        <taxon>Bacillati</taxon>
        <taxon>Bacillota</taxon>
        <taxon>Clostridia</taxon>
        <taxon>Eubacteriales</taxon>
        <taxon>Oscillospiraceae</taxon>
        <taxon>Vescimonas</taxon>
    </lineage>
</organism>
<dbReference type="Proteomes" id="UP000681035">
    <property type="component" value="Chromosome"/>
</dbReference>
<keyword evidence="3" id="KW-1185">Reference proteome</keyword>
<gene>
    <name evidence="2" type="ORF">MM50RIKEN_13990</name>
</gene>
<reference evidence="2" key="1">
    <citation type="submission" date="2020-09" db="EMBL/GenBank/DDBJ databases">
        <title>New species isolated from human feces.</title>
        <authorList>
            <person name="Kitahara M."/>
            <person name="Shigeno Y."/>
            <person name="Shime M."/>
            <person name="Matsumoto Y."/>
            <person name="Nakamura S."/>
            <person name="Motooka D."/>
            <person name="Fukuoka S."/>
            <person name="Nishikawa H."/>
            <person name="Benno Y."/>
        </authorList>
    </citation>
    <scope>NUCLEOTIDE SEQUENCE</scope>
    <source>
        <strain evidence="2">MM50</strain>
    </source>
</reference>
<dbReference type="Gene3D" id="3.30.950.30">
    <property type="entry name" value="Schlafen, AAA domain"/>
    <property type="match status" value="1"/>
</dbReference>
<feature type="domain" description="Schlafen AlbA-2" evidence="1">
    <location>
        <begin position="19"/>
        <end position="147"/>
    </location>
</feature>
<accession>A0A810Q7K8</accession>
<sequence>MDVLSFETEVRQLIGLQQEGEYWDFKKEWHQNKADLLHDIICMANNVSNQDGLIIIGVDEENDYSICDVINDPNRRKTQDIVSFLREKKFAGGIRPTAYVQPVTLWKKTIDIIVIRNDRNTPYYLTEQYQGVFANNIYARIMDTNTPKNASADINIIEKLWKKRFGIDATALDRALLFLQKPYDWVDSNDGKKFYKYAPEFTLEDIQAEDGRDGYEFYLFNQCDSRPRWYDINIYHHQTLLYSLGGVALDGGRCFTSTPRTDGLSLYKDSYHHWDVSYKYFIKDSIEYTIHQFYITDNMDEELTARQRFLECVLIFETEFERTKFNAFVIGNYERYNIDAFSDRLPHFPDLEGYNMDAFKKDYLQSQLLQQMLKDFRS</sequence>
<name>A0A810Q7K8_9FIRM</name>
<proteinExistence type="predicted"/>
<protein>
    <submittedName>
        <fullName evidence="2">DNA-binding protein</fullName>
    </submittedName>
</protein>
<dbReference type="InterPro" id="IPR038461">
    <property type="entry name" value="Schlafen_AlbA_2_dom_sf"/>
</dbReference>
<evidence type="ECO:0000259" key="1">
    <source>
        <dbReference type="Pfam" id="PF04326"/>
    </source>
</evidence>
<dbReference type="Pfam" id="PF04326">
    <property type="entry name" value="SLFN_AlbA_2"/>
    <property type="match status" value="1"/>
</dbReference>
<evidence type="ECO:0000313" key="2">
    <source>
        <dbReference type="EMBL" id="BCK81636.1"/>
    </source>
</evidence>
<dbReference type="GO" id="GO:0003677">
    <property type="term" value="F:DNA binding"/>
    <property type="evidence" value="ECO:0007669"/>
    <property type="project" value="UniProtKB-KW"/>
</dbReference>
<dbReference type="InterPro" id="IPR007421">
    <property type="entry name" value="Schlafen_AlbA_2_dom"/>
</dbReference>
<evidence type="ECO:0000313" key="3">
    <source>
        <dbReference type="Proteomes" id="UP000681035"/>
    </source>
</evidence>
<dbReference type="AlphaFoldDB" id="A0A810Q7K8"/>
<dbReference type="EMBL" id="AP023418">
    <property type="protein sequence ID" value="BCK81636.1"/>
    <property type="molecule type" value="Genomic_DNA"/>
</dbReference>
<keyword evidence="2" id="KW-0238">DNA-binding</keyword>
<dbReference type="KEGG" id="vcop:MM50RIKEN_13990"/>